<sequence length="43" mass="4898">MAGSESWEQETEALCHGYPTEFASYFHYCHSLRFGLSVSQVIV</sequence>
<dbReference type="Proteomes" id="UP000015106">
    <property type="component" value="Chromosome 5"/>
</dbReference>
<dbReference type="EnsemblPlants" id="TuG1812G0500001318.01.T11">
    <property type="protein sequence ID" value="TuG1812G0500001318.01.T11"/>
    <property type="gene ID" value="TuG1812G0500001318.01"/>
</dbReference>
<organism evidence="1 2">
    <name type="scientific">Triticum urartu</name>
    <name type="common">Red wild einkorn</name>
    <name type="synonym">Crithodium urartu</name>
    <dbReference type="NCBI Taxonomy" id="4572"/>
    <lineage>
        <taxon>Eukaryota</taxon>
        <taxon>Viridiplantae</taxon>
        <taxon>Streptophyta</taxon>
        <taxon>Embryophyta</taxon>
        <taxon>Tracheophyta</taxon>
        <taxon>Spermatophyta</taxon>
        <taxon>Magnoliopsida</taxon>
        <taxon>Liliopsida</taxon>
        <taxon>Poales</taxon>
        <taxon>Poaceae</taxon>
        <taxon>BOP clade</taxon>
        <taxon>Pooideae</taxon>
        <taxon>Triticodae</taxon>
        <taxon>Triticeae</taxon>
        <taxon>Triticinae</taxon>
        <taxon>Triticum</taxon>
    </lineage>
</organism>
<reference evidence="1" key="2">
    <citation type="submission" date="2018-03" db="EMBL/GenBank/DDBJ databases">
        <title>The Triticum urartu genome reveals the dynamic nature of wheat genome evolution.</title>
        <authorList>
            <person name="Ling H."/>
            <person name="Ma B."/>
            <person name="Shi X."/>
            <person name="Liu H."/>
            <person name="Dong L."/>
            <person name="Sun H."/>
            <person name="Cao Y."/>
            <person name="Gao Q."/>
            <person name="Zheng S."/>
            <person name="Li Y."/>
            <person name="Yu Y."/>
            <person name="Du H."/>
            <person name="Qi M."/>
            <person name="Li Y."/>
            <person name="Yu H."/>
            <person name="Cui Y."/>
            <person name="Wang N."/>
            <person name="Chen C."/>
            <person name="Wu H."/>
            <person name="Zhao Y."/>
            <person name="Zhang J."/>
            <person name="Li Y."/>
            <person name="Zhou W."/>
            <person name="Zhang B."/>
            <person name="Hu W."/>
            <person name="Eijk M."/>
            <person name="Tang J."/>
            <person name="Witsenboer H."/>
            <person name="Zhao S."/>
            <person name="Li Z."/>
            <person name="Zhang A."/>
            <person name="Wang D."/>
            <person name="Liang C."/>
        </authorList>
    </citation>
    <scope>NUCLEOTIDE SEQUENCE [LARGE SCALE GENOMIC DNA]</scope>
    <source>
        <strain evidence="1">cv. G1812</strain>
    </source>
</reference>
<dbReference type="Gramene" id="TuG1812G0500001318.01.T11">
    <property type="protein sequence ID" value="TuG1812G0500001318.01.T11"/>
    <property type="gene ID" value="TuG1812G0500001318.01"/>
</dbReference>
<reference evidence="1" key="3">
    <citation type="submission" date="2022-06" db="UniProtKB">
        <authorList>
            <consortium name="EnsemblPlants"/>
        </authorList>
    </citation>
    <scope>IDENTIFICATION</scope>
</reference>
<reference evidence="2" key="1">
    <citation type="journal article" date="2013" name="Nature">
        <title>Draft genome of the wheat A-genome progenitor Triticum urartu.</title>
        <authorList>
            <person name="Ling H.Q."/>
            <person name="Zhao S."/>
            <person name="Liu D."/>
            <person name="Wang J."/>
            <person name="Sun H."/>
            <person name="Zhang C."/>
            <person name="Fan H."/>
            <person name="Li D."/>
            <person name="Dong L."/>
            <person name="Tao Y."/>
            <person name="Gao C."/>
            <person name="Wu H."/>
            <person name="Li Y."/>
            <person name="Cui Y."/>
            <person name="Guo X."/>
            <person name="Zheng S."/>
            <person name="Wang B."/>
            <person name="Yu K."/>
            <person name="Liang Q."/>
            <person name="Yang W."/>
            <person name="Lou X."/>
            <person name="Chen J."/>
            <person name="Feng M."/>
            <person name="Jian J."/>
            <person name="Zhang X."/>
            <person name="Luo G."/>
            <person name="Jiang Y."/>
            <person name="Liu J."/>
            <person name="Wang Z."/>
            <person name="Sha Y."/>
            <person name="Zhang B."/>
            <person name="Wu H."/>
            <person name="Tang D."/>
            <person name="Shen Q."/>
            <person name="Xue P."/>
            <person name="Zou S."/>
            <person name="Wang X."/>
            <person name="Liu X."/>
            <person name="Wang F."/>
            <person name="Yang Y."/>
            <person name="An X."/>
            <person name="Dong Z."/>
            <person name="Zhang K."/>
            <person name="Zhang X."/>
            <person name="Luo M.C."/>
            <person name="Dvorak J."/>
            <person name="Tong Y."/>
            <person name="Wang J."/>
            <person name="Yang H."/>
            <person name="Li Z."/>
            <person name="Wang D."/>
            <person name="Zhang A."/>
            <person name="Wang J."/>
        </authorList>
    </citation>
    <scope>NUCLEOTIDE SEQUENCE</scope>
    <source>
        <strain evidence="2">cv. G1812</strain>
    </source>
</reference>
<name>A0A8R7UG81_TRIUA</name>
<accession>A0A8R7UG81</accession>
<keyword evidence="2" id="KW-1185">Reference proteome</keyword>
<evidence type="ECO:0000313" key="2">
    <source>
        <dbReference type="Proteomes" id="UP000015106"/>
    </source>
</evidence>
<evidence type="ECO:0000313" key="1">
    <source>
        <dbReference type="EnsemblPlants" id="TuG1812G0500001318.01.T11"/>
    </source>
</evidence>
<dbReference type="AlphaFoldDB" id="A0A8R7UG81"/>
<proteinExistence type="predicted"/>
<protein>
    <submittedName>
        <fullName evidence="1">Uncharacterized protein</fullName>
    </submittedName>
</protein>